<keyword evidence="4" id="KW-1185">Reference proteome</keyword>
<dbReference type="Proteomes" id="UP001219934">
    <property type="component" value="Unassembled WGS sequence"/>
</dbReference>
<reference evidence="3" key="1">
    <citation type="submission" date="2022-11" db="EMBL/GenBank/DDBJ databases">
        <title>Chromosome-level genome of Pogonophryne albipinna.</title>
        <authorList>
            <person name="Jo E."/>
        </authorList>
    </citation>
    <scope>NUCLEOTIDE SEQUENCE</scope>
    <source>
        <strain evidence="3">SGF0006</strain>
        <tissue evidence="3">Muscle</tissue>
    </source>
</reference>
<organism evidence="3 4">
    <name type="scientific">Pogonophryne albipinna</name>
    <dbReference type="NCBI Taxonomy" id="1090488"/>
    <lineage>
        <taxon>Eukaryota</taxon>
        <taxon>Metazoa</taxon>
        <taxon>Chordata</taxon>
        <taxon>Craniata</taxon>
        <taxon>Vertebrata</taxon>
        <taxon>Euteleostomi</taxon>
        <taxon>Actinopterygii</taxon>
        <taxon>Neopterygii</taxon>
        <taxon>Teleostei</taxon>
        <taxon>Neoteleostei</taxon>
        <taxon>Acanthomorphata</taxon>
        <taxon>Eupercaria</taxon>
        <taxon>Perciformes</taxon>
        <taxon>Notothenioidei</taxon>
        <taxon>Pogonophryne</taxon>
    </lineage>
</organism>
<dbReference type="EMBL" id="JAPTMU010000017">
    <property type="protein sequence ID" value="KAJ4929018.1"/>
    <property type="molecule type" value="Genomic_DNA"/>
</dbReference>
<proteinExistence type="predicted"/>
<protein>
    <submittedName>
        <fullName evidence="3">Uncharacterized protein</fullName>
    </submittedName>
</protein>
<feature type="signal peptide" evidence="2">
    <location>
        <begin position="1"/>
        <end position="31"/>
    </location>
</feature>
<accession>A0AAD6AQM7</accession>
<evidence type="ECO:0000313" key="4">
    <source>
        <dbReference type="Proteomes" id="UP001219934"/>
    </source>
</evidence>
<keyword evidence="1" id="KW-0175">Coiled coil</keyword>
<feature type="chain" id="PRO_5042292769" evidence="2">
    <location>
        <begin position="32"/>
        <end position="148"/>
    </location>
</feature>
<evidence type="ECO:0000313" key="3">
    <source>
        <dbReference type="EMBL" id="KAJ4929018.1"/>
    </source>
</evidence>
<comment type="caution">
    <text evidence="3">The sequence shown here is derived from an EMBL/GenBank/DDBJ whole genome shotgun (WGS) entry which is preliminary data.</text>
</comment>
<evidence type="ECO:0000256" key="2">
    <source>
        <dbReference type="SAM" id="SignalP"/>
    </source>
</evidence>
<sequence length="148" mass="16548">MAAAVSSRSRGAAGGLFFLFTLLGLVCTAASLDENQSKNVKEKLQEIEQDMDKLKAQRVTAAEFSNGWMSYLDPMMALIRKSAEGSPEQSAFTEEYVKITEDYMEKAKVLIDEANVKFDAKMLKVDKDLSALKKLIQALEVLEHHREL</sequence>
<keyword evidence="2" id="KW-0732">Signal</keyword>
<evidence type="ECO:0000256" key="1">
    <source>
        <dbReference type="SAM" id="Coils"/>
    </source>
</evidence>
<feature type="coiled-coil region" evidence="1">
    <location>
        <begin position="30"/>
        <end position="57"/>
    </location>
</feature>
<name>A0AAD6AQM7_9TELE</name>
<gene>
    <name evidence="3" type="ORF">JOQ06_004639</name>
</gene>
<dbReference type="AlphaFoldDB" id="A0AAD6AQM7"/>